<dbReference type="CDD" id="cd02440">
    <property type="entry name" value="AdoMet_MTases"/>
    <property type="match status" value="1"/>
</dbReference>
<keyword evidence="3" id="KW-0489">Methyltransferase</keyword>
<dbReference type="OrthoDB" id="9777497at2"/>
<dbReference type="InterPro" id="IPR041698">
    <property type="entry name" value="Methyltransf_25"/>
</dbReference>
<sequence>MEEKLKQLKNIKKLYDQQKNIIQHLKQSAGEEANSTSDILISYDFQAGSYIQSYYNNRKPRDDFAAKLAEVINGLGSLDSMLEAGVGEAVMLGNLITRLKQRPKDIYAFDLSWSRIKYGEKFLRSLNINDVKLFTGDMFCMPVKENSMDLVYTIHAVEPNGGREREALTELYRIARKYVLLIEPAFELADEAAKQRMLSHGYVTNLYGTAKELGYKVIEYRLFEVNLNPLNPVGLMIIQKDDSHGETEEGNDTDILCCPITKTTLALKSAAYYSTEGMLAYPILEQIPCLLPQNAIVATHFNDFR</sequence>
<dbReference type="SUPFAM" id="SSF158997">
    <property type="entry name" value="Trm112p-like"/>
    <property type="match status" value="1"/>
</dbReference>
<gene>
    <name evidence="3" type="ORF">EHV15_04420</name>
</gene>
<protein>
    <submittedName>
        <fullName evidence="3">Methyltransferase domain-containing protein</fullName>
    </submittedName>
</protein>
<evidence type="ECO:0000259" key="2">
    <source>
        <dbReference type="Pfam" id="PF13649"/>
    </source>
</evidence>
<dbReference type="GO" id="GO:0008168">
    <property type="term" value="F:methyltransferase activity"/>
    <property type="evidence" value="ECO:0007669"/>
    <property type="project" value="UniProtKB-KW"/>
</dbReference>
<reference evidence="3 4" key="1">
    <citation type="submission" date="2018-11" db="EMBL/GenBank/DDBJ databases">
        <title>Genome sequencing of Paenibacillus sp. KCOM 3021 (= ChDC PVNT-B20).</title>
        <authorList>
            <person name="Kook J.-K."/>
            <person name="Park S.-N."/>
            <person name="Lim Y.K."/>
        </authorList>
    </citation>
    <scope>NUCLEOTIDE SEQUENCE [LARGE SCALE GENOMIC DNA]</scope>
    <source>
        <strain evidence="3 4">KCOM 3021</strain>
    </source>
</reference>
<evidence type="ECO:0000313" key="4">
    <source>
        <dbReference type="Proteomes" id="UP000267017"/>
    </source>
</evidence>
<dbReference type="AlphaFoldDB" id="A0A3P3UB60"/>
<comment type="caution">
    <text evidence="3">The sequence shown here is derived from an EMBL/GenBank/DDBJ whole genome shotgun (WGS) entry which is preliminary data.</text>
</comment>
<dbReference type="Gene3D" id="3.40.50.150">
    <property type="entry name" value="Vaccinia Virus protein VP39"/>
    <property type="match status" value="1"/>
</dbReference>
<keyword evidence="3" id="KW-0808">Transferase</keyword>
<feature type="domain" description="Methyltransferase" evidence="2">
    <location>
        <begin position="82"/>
        <end position="176"/>
    </location>
</feature>
<keyword evidence="4" id="KW-1185">Reference proteome</keyword>
<dbReference type="EMBL" id="RRCN01000001">
    <property type="protein sequence ID" value="RRJ67394.1"/>
    <property type="molecule type" value="Genomic_DNA"/>
</dbReference>
<organism evidence="3 4">
    <name type="scientific">Paenibacillus oralis</name>
    <dbReference type="NCBI Taxonomy" id="2490856"/>
    <lineage>
        <taxon>Bacteria</taxon>
        <taxon>Bacillati</taxon>
        <taxon>Bacillota</taxon>
        <taxon>Bacilli</taxon>
        <taxon>Bacillales</taxon>
        <taxon>Paenibacillaceae</taxon>
        <taxon>Paenibacillus</taxon>
    </lineage>
</organism>
<name>A0A3P3UB60_9BACL</name>
<dbReference type="Gene3D" id="2.20.25.10">
    <property type="match status" value="1"/>
</dbReference>
<dbReference type="InterPro" id="IPR029063">
    <property type="entry name" value="SAM-dependent_MTases_sf"/>
</dbReference>
<dbReference type="Pfam" id="PF13649">
    <property type="entry name" value="Methyltransf_25"/>
    <property type="match status" value="1"/>
</dbReference>
<dbReference type="GO" id="GO:0032259">
    <property type="term" value="P:methylation"/>
    <property type="evidence" value="ECO:0007669"/>
    <property type="project" value="UniProtKB-KW"/>
</dbReference>
<dbReference type="Proteomes" id="UP000267017">
    <property type="component" value="Unassembled WGS sequence"/>
</dbReference>
<keyword evidence="1" id="KW-0175">Coiled coil</keyword>
<dbReference type="SUPFAM" id="SSF53335">
    <property type="entry name" value="S-adenosyl-L-methionine-dependent methyltransferases"/>
    <property type="match status" value="1"/>
</dbReference>
<evidence type="ECO:0000256" key="1">
    <source>
        <dbReference type="SAM" id="Coils"/>
    </source>
</evidence>
<evidence type="ECO:0000313" key="3">
    <source>
        <dbReference type="EMBL" id="RRJ67394.1"/>
    </source>
</evidence>
<accession>A0A3P3UB60</accession>
<proteinExistence type="predicted"/>
<feature type="coiled-coil region" evidence="1">
    <location>
        <begin position="1"/>
        <end position="28"/>
    </location>
</feature>